<evidence type="ECO:0000259" key="3">
    <source>
        <dbReference type="SMART" id="SM00822"/>
    </source>
</evidence>
<sequence length="562" mass="59855">MNRRLAPVSEEPISEDNSTITTTFKKSQTWRNWLTLTLTLFHKKSDLKILLSVVGCPLFPVSLHPTNSISIMSQHFTAATGCRKLEGVVKNMYATGKVAMGMVDELSSAAGASNISGPSQKGCFVIWQCGLLIIKAFTLHLHTGLLGLDPVAISSIFSTAEYMGEKQISGIDCFVLKLSAEQADLAERSDSTAEMIKHVTLGYFSQRSGLLVCLEDSYLTRIQTLVPGPHTGNHHEHQGRGLSVCGGDHDRSFWPIKCDHHQVWRQFEAGAGVTRMEETYAIDDLAFNVPGLSKPLHGGKPTAATLSLSGRVAIVTGASRGIGRAIAIHLRSLGAKLVINYASSSSQADALASELNSKAADSIDTSPVAIAVKADVSTPEDVKLLFDRAEQEFNTPAHVLVNCAGVLDPKYPTLANTTVEEWETTFNVNTKGAFLTCREAANRLARGGGGRIVLISSSIVGASLPGYGAYAGSKAAVETMTKIAAKELKGSGITVNCVAPGRATELFFAGKSEEMVGRLVEACPLGRLGEPNDVAQIIGFLVSDGGEWVNGQVIRVNGGFVV</sequence>
<dbReference type="InterPro" id="IPR036291">
    <property type="entry name" value="NAD(P)-bd_dom_sf"/>
</dbReference>
<dbReference type="InterPro" id="IPR006873">
    <property type="entry name" value="DUF620"/>
</dbReference>
<dbReference type="PANTHER" id="PTHR48107">
    <property type="entry name" value="NADPH-DEPENDENT ALDEHYDE REDUCTASE-LIKE PROTEIN, CHLOROPLASTIC-RELATED"/>
    <property type="match status" value="1"/>
</dbReference>
<evidence type="ECO:0000256" key="2">
    <source>
        <dbReference type="ARBA" id="ARBA00023002"/>
    </source>
</evidence>
<dbReference type="InterPro" id="IPR002347">
    <property type="entry name" value="SDR_fam"/>
</dbReference>
<evidence type="ECO:0000256" key="1">
    <source>
        <dbReference type="ARBA" id="ARBA00006484"/>
    </source>
</evidence>
<protein>
    <submittedName>
        <fullName evidence="4">NADPH-dependent aldehyde reductase-like protein, chloroplastic</fullName>
    </submittedName>
</protein>
<dbReference type="CDD" id="cd05362">
    <property type="entry name" value="THN_reductase-like_SDR_c"/>
    <property type="match status" value="1"/>
</dbReference>
<dbReference type="Pfam" id="PF04788">
    <property type="entry name" value="DUF620"/>
    <property type="match status" value="1"/>
</dbReference>
<keyword evidence="2" id="KW-0560">Oxidoreductase</keyword>
<feature type="domain" description="Ketoreductase" evidence="3">
    <location>
        <begin position="311"/>
        <end position="501"/>
    </location>
</feature>
<proteinExistence type="inferred from homology"/>
<dbReference type="Pfam" id="PF13561">
    <property type="entry name" value="adh_short_C2"/>
    <property type="match status" value="1"/>
</dbReference>
<dbReference type="SUPFAM" id="SSF51735">
    <property type="entry name" value="NAD(P)-binding Rossmann-fold domains"/>
    <property type="match status" value="1"/>
</dbReference>
<name>A0AAW2RWE1_9LAMI</name>
<reference evidence="4" key="2">
    <citation type="journal article" date="2024" name="Plant">
        <title>Genomic evolution and insights into agronomic trait innovations of Sesamum species.</title>
        <authorList>
            <person name="Miao H."/>
            <person name="Wang L."/>
            <person name="Qu L."/>
            <person name="Liu H."/>
            <person name="Sun Y."/>
            <person name="Le M."/>
            <person name="Wang Q."/>
            <person name="Wei S."/>
            <person name="Zheng Y."/>
            <person name="Lin W."/>
            <person name="Duan Y."/>
            <person name="Cao H."/>
            <person name="Xiong S."/>
            <person name="Wang X."/>
            <person name="Wei L."/>
            <person name="Li C."/>
            <person name="Ma Q."/>
            <person name="Ju M."/>
            <person name="Zhao R."/>
            <person name="Li G."/>
            <person name="Mu C."/>
            <person name="Tian Q."/>
            <person name="Mei H."/>
            <person name="Zhang T."/>
            <person name="Gao T."/>
            <person name="Zhang H."/>
        </authorList>
    </citation>
    <scope>NUCLEOTIDE SEQUENCE</scope>
    <source>
        <strain evidence="4">KEN8</strain>
    </source>
</reference>
<gene>
    <name evidence="4" type="ORF">Scaly_0667400</name>
</gene>
<accession>A0AAW2RWE1</accession>
<dbReference type="InterPro" id="IPR020904">
    <property type="entry name" value="Sc_DH/Rdtase_CS"/>
</dbReference>
<reference evidence="4" key="1">
    <citation type="submission" date="2020-06" db="EMBL/GenBank/DDBJ databases">
        <authorList>
            <person name="Li T."/>
            <person name="Hu X."/>
            <person name="Zhang T."/>
            <person name="Song X."/>
            <person name="Zhang H."/>
            <person name="Dai N."/>
            <person name="Sheng W."/>
            <person name="Hou X."/>
            <person name="Wei L."/>
        </authorList>
    </citation>
    <scope>NUCLEOTIDE SEQUENCE</scope>
    <source>
        <strain evidence="4">KEN8</strain>
        <tissue evidence="4">Leaf</tissue>
    </source>
</reference>
<dbReference type="SMART" id="SM00822">
    <property type="entry name" value="PKS_KR"/>
    <property type="match status" value="1"/>
</dbReference>
<dbReference type="FunFam" id="3.40.50.720:FF:000084">
    <property type="entry name" value="Short-chain dehydrogenase reductase"/>
    <property type="match status" value="1"/>
</dbReference>
<comment type="caution">
    <text evidence="4">The sequence shown here is derived from an EMBL/GenBank/DDBJ whole genome shotgun (WGS) entry which is preliminary data.</text>
</comment>
<dbReference type="InterPro" id="IPR057326">
    <property type="entry name" value="KR_dom"/>
</dbReference>
<dbReference type="PROSITE" id="PS00061">
    <property type="entry name" value="ADH_SHORT"/>
    <property type="match status" value="1"/>
</dbReference>
<dbReference type="PRINTS" id="PR00080">
    <property type="entry name" value="SDRFAMILY"/>
</dbReference>
<dbReference type="Gene3D" id="3.40.50.720">
    <property type="entry name" value="NAD(P)-binding Rossmann-like Domain"/>
    <property type="match status" value="1"/>
</dbReference>
<organism evidence="4">
    <name type="scientific">Sesamum calycinum</name>
    <dbReference type="NCBI Taxonomy" id="2727403"/>
    <lineage>
        <taxon>Eukaryota</taxon>
        <taxon>Viridiplantae</taxon>
        <taxon>Streptophyta</taxon>
        <taxon>Embryophyta</taxon>
        <taxon>Tracheophyta</taxon>
        <taxon>Spermatophyta</taxon>
        <taxon>Magnoliopsida</taxon>
        <taxon>eudicotyledons</taxon>
        <taxon>Gunneridae</taxon>
        <taxon>Pentapetalae</taxon>
        <taxon>asterids</taxon>
        <taxon>lamiids</taxon>
        <taxon>Lamiales</taxon>
        <taxon>Pedaliaceae</taxon>
        <taxon>Sesamum</taxon>
    </lineage>
</organism>
<evidence type="ECO:0000313" key="4">
    <source>
        <dbReference type="EMBL" id="KAL0383801.1"/>
    </source>
</evidence>
<dbReference type="PRINTS" id="PR00081">
    <property type="entry name" value="GDHRDH"/>
</dbReference>
<comment type="similarity">
    <text evidence="1">Belongs to the short-chain dehydrogenases/reductases (SDR) family.</text>
</comment>
<dbReference type="EMBL" id="JACGWM010000003">
    <property type="protein sequence ID" value="KAL0383801.1"/>
    <property type="molecule type" value="Genomic_DNA"/>
</dbReference>
<dbReference type="GO" id="GO:0016616">
    <property type="term" value="F:oxidoreductase activity, acting on the CH-OH group of donors, NAD or NADP as acceptor"/>
    <property type="evidence" value="ECO:0007669"/>
    <property type="project" value="UniProtKB-ARBA"/>
</dbReference>
<dbReference type="AlphaFoldDB" id="A0AAW2RWE1"/>
<dbReference type="PANTHER" id="PTHR48107:SF12">
    <property type="entry name" value="NAD DEPENDENT EPIMERASE_DEHYDRATASE FAMILY PROTEIN, EXPRESSED"/>
    <property type="match status" value="1"/>
</dbReference>